<evidence type="ECO:0000256" key="2">
    <source>
        <dbReference type="ARBA" id="ARBA00022448"/>
    </source>
</evidence>
<keyword evidence="4" id="KW-0999">Mitochondrion inner membrane</keyword>
<keyword evidence="3" id="KW-0812">Transmembrane</keyword>
<comment type="caution">
    <text evidence="17">The sequence shown here is derived from an EMBL/GenBank/DDBJ whole genome shotgun (WGS) entry which is preliminary data.</text>
</comment>
<comment type="subunit">
    <text evidence="15">Interacts with PHB2; the interaction associates DNAJC19 with the prohibitin complex. Interacts with TIMM16/PAM16. May be a component of the PAM complex at least composed of a mitochondrial HSP70 protein, GRPEL1 or GRPEL2, TIMM44, TIMM16/PAM16 and TIMM14/DNAJC19.</text>
</comment>
<dbReference type="PROSITE" id="PS50076">
    <property type="entry name" value="DNAJ_2"/>
    <property type="match status" value="1"/>
</dbReference>
<dbReference type="GO" id="GO:0030150">
    <property type="term" value="P:protein import into mitochondrial matrix"/>
    <property type="evidence" value="ECO:0007669"/>
    <property type="project" value="TreeGrafter"/>
</dbReference>
<evidence type="ECO:0000313" key="18">
    <source>
        <dbReference type="Proteomes" id="UP000606274"/>
    </source>
</evidence>
<dbReference type="SUPFAM" id="SSF46565">
    <property type="entry name" value="Chaperone J-domain"/>
    <property type="match status" value="1"/>
</dbReference>
<name>A0A8T0B8A1_SILME</name>
<evidence type="ECO:0000256" key="14">
    <source>
        <dbReference type="ARBA" id="ARBA00045655"/>
    </source>
</evidence>
<dbReference type="InterPro" id="IPR036869">
    <property type="entry name" value="J_dom_sf"/>
</dbReference>
<dbReference type="GO" id="GO:0001405">
    <property type="term" value="C:PAM complex, Tim23 associated import motor"/>
    <property type="evidence" value="ECO:0007669"/>
    <property type="project" value="TreeGrafter"/>
</dbReference>
<dbReference type="CDD" id="cd06257">
    <property type="entry name" value="DnaJ"/>
    <property type="match status" value="1"/>
</dbReference>
<dbReference type="InterPro" id="IPR001623">
    <property type="entry name" value="DnaJ_domain"/>
</dbReference>
<dbReference type="Proteomes" id="UP000606274">
    <property type="component" value="Unassembled WGS sequence"/>
</dbReference>
<keyword evidence="18" id="KW-1185">Reference proteome</keyword>
<dbReference type="SMART" id="SM00271">
    <property type="entry name" value="DnaJ"/>
    <property type="match status" value="1"/>
</dbReference>
<evidence type="ECO:0000256" key="12">
    <source>
        <dbReference type="ARBA" id="ARBA00040828"/>
    </source>
</evidence>
<evidence type="ECO:0000259" key="16">
    <source>
        <dbReference type="PROSITE" id="PS50076"/>
    </source>
</evidence>
<keyword evidence="10" id="KW-0143">Chaperone</keyword>
<evidence type="ECO:0000256" key="1">
    <source>
        <dbReference type="ARBA" id="ARBA00004298"/>
    </source>
</evidence>
<dbReference type="Gene3D" id="1.10.287.110">
    <property type="entry name" value="DnaJ domain"/>
    <property type="match status" value="1"/>
</dbReference>
<keyword evidence="7" id="KW-0811">Translocation</keyword>
<dbReference type="EMBL" id="JABFDY010000009">
    <property type="protein sequence ID" value="KAF7703134.1"/>
    <property type="molecule type" value="Genomic_DNA"/>
</dbReference>
<evidence type="ECO:0000256" key="6">
    <source>
        <dbReference type="ARBA" id="ARBA00022989"/>
    </source>
</evidence>
<gene>
    <name evidence="17" type="ORF">HF521_022141</name>
</gene>
<reference evidence="17" key="1">
    <citation type="submission" date="2020-08" db="EMBL/GenBank/DDBJ databases">
        <title>Chromosome-level assembly of Southern catfish (Silurus meridionalis) provides insights into visual adaptation to the nocturnal and benthic lifestyles.</title>
        <authorList>
            <person name="Zhang Y."/>
            <person name="Wang D."/>
            <person name="Peng Z."/>
        </authorList>
    </citation>
    <scope>NUCLEOTIDE SEQUENCE</scope>
    <source>
        <strain evidence="17">SWU-2019-XX</strain>
        <tissue evidence="17">Muscle</tissue>
    </source>
</reference>
<evidence type="ECO:0000256" key="3">
    <source>
        <dbReference type="ARBA" id="ARBA00022692"/>
    </source>
</evidence>
<keyword evidence="5" id="KW-0653">Protein transport</keyword>
<dbReference type="PANTHER" id="PTHR12763">
    <property type="match status" value="1"/>
</dbReference>
<dbReference type="AlphaFoldDB" id="A0A8T0B8A1"/>
<feature type="domain" description="J" evidence="16">
    <location>
        <begin position="83"/>
        <end position="137"/>
    </location>
</feature>
<evidence type="ECO:0000256" key="5">
    <source>
        <dbReference type="ARBA" id="ARBA00022927"/>
    </source>
</evidence>
<accession>A0A8T0B8A1</accession>
<keyword evidence="8" id="KW-0496">Mitochondrion</keyword>
<evidence type="ECO:0000256" key="13">
    <source>
        <dbReference type="ARBA" id="ARBA00041828"/>
    </source>
</evidence>
<evidence type="ECO:0000256" key="7">
    <source>
        <dbReference type="ARBA" id="ARBA00023010"/>
    </source>
</evidence>
<evidence type="ECO:0000256" key="15">
    <source>
        <dbReference type="ARBA" id="ARBA00046374"/>
    </source>
</evidence>
<keyword evidence="6" id="KW-1133">Transmembrane helix</keyword>
<dbReference type="Pfam" id="PF00226">
    <property type="entry name" value="DnaJ"/>
    <property type="match status" value="1"/>
</dbReference>
<keyword evidence="9" id="KW-0472">Membrane</keyword>
<evidence type="ECO:0000256" key="10">
    <source>
        <dbReference type="ARBA" id="ARBA00023186"/>
    </source>
</evidence>
<comment type="similarity">
    <text evidence="11">Belongs to the TIM14 family.</text>
</comment>
<evidence type="ECO:0000256" key="11">
    <source>
        <dbReference type="ARBA" id="ARBA00038105"/>
    </source>
</evidence>
<proteinExistence type="inferred from homology"/>
<sequence>MKKEDTLRPVNLETRDIGVASSLHIVHPERNVQTAAGFAGRYAMQALKQMEPQVKQALQAFPLSTFGSGYYRGGFDPKMTKREASLILGVSPTANRNKIRESHRKLMILNHPDRGGSPYIAAKINEAKDLLDGQAKK</sequence>
<comment type="subcellular location">
    <subcellularLocation>
        <location evidence="1">Mitochondrion inner membrane</location>
        <topology evidence="1">Single-pass membrane protein</topology>
        <orientation evidence="1">Matrix side</orientation>
    </subcellularLocation>
</comment>
<organism evidence="17 18">
    <name type="scientific">Silurus meridionalis</name>
    <name type="common">Southern catfish</name>
    <name type="synonym">Silurus soldatovi meridionalis</name>
    <dbReference type="NCBI Taxonomy" id="175797"/>
    <lineage>
        <taxon>Eukaryota</taxon>
        <taxon>Metazoa</taxon>
        <taxon>Chordata</taxon>
        <taxon>Craniata</taxon>
        <taxon>Vertebrata</taxon>
        <taxon>Euteleostomi</taxon>
        <taxon>Actinopterygii</taxon>
        <taxon>Neopterygii</taxon>
        <taxon>Teleostei</taxon>
        <taxon>Ostariophysi</taxon>
        <taxon>Siluriformes</taxon>
        <taxon>Siluridae</taxon>
        <taxon>Silurus</taxon>
    </lineage>
</organism>
<keyword evidence="2" id="KW-0813">Transport</keyword>
<evidence type="ECO:0000256" key="8">
    <source>
        <dbReference type="ARBA" id="ARBA00023128"/>
    </source>
</evidence>
<dbReference type="GO" id="GO:0001671">
    <property type="term" value="F:ATPase activator activity"/>
    <property type="evidence" value="ECO:0007669"/>
    <property type="project" value="TreeGrafter"/>
</dbReference>
<evidence type="ECO:0000256" key="9">
    <source>
        <dbReference type="ARBA" id="ARBA00023136"/>
    </source>
</evidence>
<dbReference type="PANTHER" id="PTHR12763:SF56">
    <property type="entry name" value="MITOCHONDRIAL IMPORT INNER MEMBRANE TRANSLOCASE SUBUNIT TIM14"/>
    <property type="match status" value="1"/>
</dbReference>
<dbReference type="FunFam" id="1.10.287.110:FF:000001">
    <property type="entry name" value="Import inner membrane translocase subunit tim14"/>
    <property type="match status" value="1"/>
</dbReference>
<evidence type="ECO:0000256" key="4">
    <source>
        <dbReference type="ARBA" id="ARBA00022792"/>
    </source>
</evidence>
<protein>
    <recommendedName>
        <fullName evidence="12">Mitochondrial import inner membrane translocase subunit TIM14</fullName>
    </recommendedName>
    <alternativeName>
        <fullName evidence="13">DnaJ homolog subfamily C member 19</fullName>
    </alternativeName>
</protein>
<evidence type="ECO:0000313" key="17">
    <source>
        <dbReference type="EMBL" id="KAF7703134.1"/>
    </source>
</evidence>
<comment type="function">
    <text evidence="14">Mitochondrial co-chaperone which forms a complex with prohibitins to regulate cardiolipin remodeling. May be a component of the PAM complex, a complex required for the translocation of transit peptide-containing proteins from the inner membrane into the mitochondrial matrix in an ATP-dependent manner. May act as a co-chaperone that stimulate the ATP-dependent activity.</text>
</comment>